<keyword evidence="1 2" id="KW-0224">Dipeptidase</keyword>
<keyword evidence="4" id="KW-1133">Transmembrane helix</keyword>
<keyword evidence="6" id="KW-1185">Reference proteome</keyword>
<keyword evidence="2" id="KW-0482">Metalloprotease</keyword>
<dbReference type="AlphaFoldDB" id="A0AAN9V0J4"/>
<comment type="caution">
    <text evidence="5">The sequence shown here is derived from an EMBL/GenBank/DDBJ whole genome shotgun (WGS) entry which is preliminary data.</text>
</comment>
<dbReference type="CDD" id="cd01301">
    <property type="entry name" value="rDP_like"/>
    <property type="match status" value="1"/>
</dbReference>
<protein>
    <recommendedName>
        <fullName evidence="2">Dipeptidase</fullName>
        <ecNumber evidence="2">3.4.13.19</ecNumber>
    </recommendedName>
</protein>
<keyword evidence="4" id="KW-0812">Transmembrane</keyword>
<evidence type="ECO:0000256" key="1">
    <source>
        <dbReference type="ARBA" id="ARBA00022997"/>
    </source>
</evidence>
<name>A0AAN9V0J4_9PEZI</name>
<dbReference type="SUPFAM" id="SSF51556">
    <property type="entry name" value="Metallo-dependent hydrolases"/>
    <property type="match status" value="1"/>
</dbReference>
<comment type="cofactor">
    <cofactor evidence="2">
        <name>Zn(2+)</name>
        <dbReference type="ChEBI" id="CHEBI:29105"/>
    </cofactor>
</comment>
<organism evidence="5 6">
    <name type="scientific">Diatrype stigma</name>
    <dbReference type="NCBI Taxonomy" id="117547"/>
    <lineage>
        <taxon>Eukaryota</taxon>
        <taxon>Fungi</taxon>
        <taxon>Dikarya</taxon>
        <taxon>Ascomycota</taxon>
        <taxon>Pezizomycotina</taxon>
        <taxon>Sordariomycetes</taxon>
        <taxon>Xylariomycetidae</taxon>
        <taxon>Xylariales</taxon>
        <taxon>Diatrypaceae</taxon>
        <taxon>Diatrype</taxon>
    </lineage>
</organism>
<comment type="similarity">
    <text evidence="2">Belongs to the metallo-dependent hydrolases superfamily. Peptidase M19 family.</text>
</comment>
<dbReference type="GO" id="GO:0046872">
    <property type="term" value="F:metal ion binding"/>
    <property type="evidence" value="ECO:0007669"/>
    <property type="project" value="UniProtKB-UniRule"/>
</dbReference>
<dbReference type="EMBL" id="JAKJXP020000003">
    <property type="protein sequence ID" value="KAK7757286.1"/>
    <property type="molecule type" value="Genomic_DNA"/>
</dbReference>
<accession>A0AAN9V0J4</accession>
<feature type="transmembrane region" description="Helical" evidence="4">
    <location>
        <begin position="43"/>
        <end position="65"/>
    </location>
</feature>
<dbReference type="GO" id="GO:0070573">
    <property type="term" value="F:metallodipeptidase activity"/>
    <property type="evidence" value="ECO:0007669"/>
    <property type="project" value="InterPro"/>
</dbReference>
<keyword evidence="4" id="KW-0472">Membrane</keyword>
<keyword evidence="2" id="KW-0378">Hydrolase</keyword>
<feature type="region of interest" description="Disordered" evidence="3">
    <location>
        <begin position="1"/>
        <end position="32"/>
    </location>
</feature>
<comment type="catalytic activity">
    <reaction evidence="2">
        <text>an L-aminoacyl-L-amino acid + H2O = 2 an L-alpha-amino acid</text>
        <dbReference type="Rhea" id="RHEA:48940"/>
        <dbReference type="ChEBI" id="CHEBI:15377"/>
        <dbReference type="ChEBI" id="CHEBI:59869"/>
        <dbReference type="ChEBI" id="CHEBI:77460"/>
        <dbReference type="EC" id="3.4.13.19"/>
    </reaction>
</comment>
<keyword evidence="2" id="KW-0645">Protease</keyword>
<dbReference type="EC" id="3.4.13.19" evidence="2"/>
<dbReference type="Proteomes" id="UP001320420">
    <property type="component" value="Unassembled WGS sequence"/>
</dbReference>
<evidence type="ECO:0000256" key="4">
    <source>
        <dbReference type="SAM" id="Phobius"/>
    </source>
</evidence>
<dbReference type="PANTHER" id="PTHR10443:SF12">
    <property type="entry name" value="DIPEPTIDASE"/>
    <property type="match status" value="1"/>
</dbReference>
<proteinExistence type="inferred from homology"/>
<sequence length="474" mass="51120">MGDNREEPPPQRGGTPSGSVAAAGAIENSGSGRRQQAAARGSLSPWLVVMGAVVLLGAVGAALLFHPNQSSDEGPPIDPSDFAARAERILRTTPLIDGHNDLPYLLRLELQNKIYDNETFTFRQNLTSHTDLARLQQGRVGGQFWSVFVECPDNADAALSADDPTHSVRDTLEQIDVTKRFIAAHSDALQYCETAACARAAFTSHRRIASMLGAEGLHQTGGSLAVLRQLCDLGVRYVTVTHNCDNAYATAASTVTAGGADGGLTPFGAAAVREMNRLGIMVDLAHTSHRAMRQVLDVARAPVIFSHTACHGLAPALRNAPDDVVARLRDNGGVLMVMFVRRFLNATDPEAATLETVVDHIFHVAKIAGWDHVGIGGDFDGTVTLAGGIESVADYPKLIEAVLRRGATDEQVRKLVGENILRVWQENEDVAAVLSAQEAPAEDNWEGRKWTRWNNPLPIMIPENPNRIRAVDYI</sequence>
<dbReference type="GO" id="GO:0006508">
    <property type="term" value="P:proteolysis"/>
    <property type="evidence" value="ECO:0007669"/>
    <property type="project" value="UniProtKB-KW"/>
</dbReference>
<dbReference type="Gene3D" id="3.20.20.140">
    <property type="entry name" value="Metal-dependent hydrolases"/>
    <property type="match status" value="1"/>
</dbReference>
<evidence type="ECO:0000256" key="3">
    <source>
        <dbReference type="SAM" id="MobiDB-lite"/>
    </source>
</evidence>
<evidence type="ECO:0000313" key="5">
    <source>
        <dbReference type="EMBL" id="KAK7757286.1"/>
    </source>
</evidence>
<dbReference type="PROSITE" id="PS51365">
    <property type="entry name" value="RENAL_DIPEPTIDASE_2"/>
    <property type="match status" value="1"/>
</dbReference>
<keyword evidence="2" id="KW-0862">Zinc</keyword>
<gene>
    <name evidence="5" type="ORF">SLS62_000836</name>
</gene>
<dbReference type="Pfam" id="PF01244">
    <property type="entry name" value="Peptidase_M19"/>
    <property type="match status" value="1"/>
</dbReference>
<keyword evidence="2" id="KW-0479">Metal-binding</keyword>
<evidence type="ECO:0000313" key="6">
    <source>
        <dbReference type="Proteomes" id="UP001320420"/>
    </source>
</evidence>
<reference evidence="5 6" key="1">
    <citation type="submission" date="2024-02" db="EMBL/GenBank/DDBJ databases">
        <title>De novo assembly and annotation of 12 fungi associated with fruit tree decline syndrome in Ontario, Canada.</title>
        <authorList>
            <person name="Sulman M."/>
            <person name="Ellouze W."/>
            <person name="Ilyukhin E."/>
        </authorList>
    </citation>
    <scope>NUCLEOTIDE SEQUENCE [LARGE SCALE GENOMIC DNA]</scope>
    <source>
        <strain evidence="5 6">M11/M66-122</strain>
    </source>
</reference>
<dbReference type="InterPro" id="IPR008257">
    <property type="entry name" value="Pept_M19"/>
</dbReference>
<evidence type="ECO:0000256" key="2">
    <source>
        <dbReference type="RuleBase" id="RU341113"/>
    </source>
</evidence>
<dbReference type="InterPro" id="IPR032466">
    <property type="entry name" value="Metal_Hydrolase"/>
</dbReference>
<dbReference type="PANTHER" id="PTHR10443">
    <property type="entry name" value="MICROSOMAL DIPEPTIDASE"/>
    <property type="match status" value="1"/>
</dbReference>